<dbReference type="Pfam" id="PF00266">
    <property type="entry name" value="Aminotran_5"/>
    <property type="match status" value="1"/>
</dbReference>
<dbReference type="Gene3D" id="3.40.640.10">
    <property type="entry name" value="Type I PLP-dependent aspartate aminotransferase-like (Major domain)"/>
    <property type="match status" value="1"/>
</dbReference>
<evidence type="ECO:0000256" key="1">
    <source>
        <dbReference type="ARBA" id="ARBA00022898"/>
    </source>
</evidence>
<protein>
    <submittedName>
        <fullName evidence="3">PLP-dependent transferase</fullName>
    </submittedName>
</protein>
<dbReference type="Proteomes" id="UP001174694">
    <property type="component" value="Unassembled WGS sequence"/>
</dbReference>
<comment type="caution">
    <text evidence="3">The sequence shown here is derived from an EMBL/GenBank/DDBJ whole genome shotgun (WGS) entry which is preliminary data.</text>
</comment>
<proteinExistence type="predicted"/>
<accession>A0AA38R6I6</accession>
<evidence type="ECO:0000313" key="3">
    <source>
        <dbReference type="EMBL" id="KAJ9137474.1"/>
    </source>
</evidence>
<keyword evidence="4" id="KW-1185">Reference proteome</keyword>
<evidence type="ECO:0000259" key="2">
    <source>
        <dbReference type="Pfam" id="PF00266"/>
    </source>
</evidence>
<name>A0AA38R6I6_9PEZI</name>
<organism evidence="3 4">
    <name type="scientific">Pleurostoma richardsiae</name>
    <dbReference type="NCBI Taxonomy" id="41990"/>
    <lineage>
        <taxon>Eukaryota</taxon>
        <taxon>Fungi</taxon>
        <taxon>Dikarya</taxon>
        <taxon>Ascomycota</taxon>
        <taxon>Pezizomycotina</taxon>
        <taxon>Sordariomycetes</taxon>
        <taxon>Sordariomycetidae</taxon>
        <taxon>Calosphaeriales</taxon>
        <taxon>Pleurostomataceae</taxon>
        <taxon>Pleurostoma</taxon>
    </lineage>
</organism>
<reference evidence="3" key="1">
    <citation type="submission" date="2022-07" db="EMBL/GenBank/DDBJ databases">
        <title>Fungi with potential for degradation of polypropylene.</title>
        <authorList>
            <person name="Gostincar C."/>
        </authorList>
    </citation>
    <scope>NUCLEOTIDE SEQUENCE</scope>
    <source>
        <strain evidence="3">EXF-13308</strain>
    </source>
</reference>
<evidence type="ECO:0000313" key="4">
    <source>
        <dbReference type="Proteomes" id="UP001174694"/>
    </source>
</evidence>
<dbReference type="AlphaFoldDB" id="A0AA38R6I6"/>
<dbReference type="InterPro" id="IPR000192">
    <property type="entry name" value="Aminotrans_V_dom"/>
</dbReference>
<dbReference type="InterPro" id="IPR015421">
    <property type="entry name" value="PyrdxlP-dep_Trfase_major"/>
</dbReference>
<feature type="domain" description="Aminotransferase class V" evidence="2">
    <location>
        <begin position="70"/>
        <end position="265"/>
    </location>
</feature>
<dbReference type="InterPro" id="IPR015424">
    <property type="entry name" value="PyrdxlP-dep_Trfase"/>
</dbReference>
<sequence length="458" mass="51777">MGSNQQEKPLPPAELGRPLLKDFLIDPGYHNLNHGSFGTYPRAIQAEMRHFQDLAEAQPDTFIRYDYPKFLDESREAVAKLLNIPNETVVFVPNATTGVNIVLRNMMWNEDGKDEILHFSTVYGGCGKTVDYVVETRRGLVSSRCVDIAYPIDDDEILRRFKAAVQQSREDGRRPKVCMFDVVTSMPGVRFPFETITQACKDEGITSLIDGAQGIGMLPFDLGKLDPDFFVSNCHKWLHVPRGCAVFYVPLRNQDLVPSTLPTSHGYVSKDGNRFNPLPKNNKSAFVNNFEFTGTIDNSPYLCVKHAIQWRQEHLGGEERVISYFWDLAKTGGKRVAEILGTEVMENKTGTLTNCAMVNVRLPLLVGNETQGGSGSKFPVVPQEDSAIMYDWIMKRLTEDYKTFLVVYLHNGVWWTRLSAQVYLDINDFEWAGKTLKDLCARIGNKEYKAQEPTTPKL</sequence>
<dbReference type="PANTHER" id="PTHR43092:SF2">
    <property type="entry name" value="HERCYNYLCYSTEINE SULFOXIDE LYASE"/>
    <property type="match status" value="1"/>
</dbReference>
<gene>
    <name evidence="3" type="ORF">NKR23_g9126</name>
</gene>
<keyword evidence="1" id="KW-0663">Pyridoxal phosphate</keyword>
<dbReference type="SUPFAM" id="SSF53383">
    <property type="entry name" value="PLP-dependent transferases"/>
    <property type="match status" value="1"/>
</dbReference>
<keyword evidence="3" id="KW-0808">Transferase</keyword>
<dbReference type="GO" id="GO:0016740">
    <property type="term" value="F:transferase activity"/>
    <property type="evidence" value="ECO:0007669"/>
    <property type="project" value="UniProtKB-KW"/>
</dbReference>
<dbReference type="PANTHER" id="PTHR43092">
    <property type="entry name" value="L-CYSTEINE DESULFHYDRASE"/>
    <property type="match status" value="1"/>
</dbReference>
<dbReference type="EMBL" id="JANBVO010000034">
    <property type="protein sequence ID" value="KAJ9137474.1"/>
    <property type="molecule type" value="Genomic_DNA"/>
</dbReference>